<keyword evidence="5" id="KW-0479">Metal-binding</keyword>
<dbReference type="Gene3D" id="1.10.189.10">
    <property type="entry name" value="Pyruvate Phosphate Dikinase, domain 2"/>
    <property type="match status" value="1"/>
</dbReference>
<dbReference type="NCBIfam" id="NF004531">
    <property type="entry name" value="PRK05878.1"/>
    <property type="match status" value="1"/>
</dbReference>
<feature type="domain" description="Pyruvate phosphate dikinase AMP/ATP-binding" evidence="11">
    <location>
        <begin position="20"/>
        <end position="56"/>
    </location>
</feature>
<dbReference type="GO" id="GO:0016301">
    <property type="term" value="F:kinase activity"/>
    <property type="evidence" value="ECO:0007669"/>
    <property type="project" value="UniProtKB-KW"/>
</dbReference>
<comment type="similarity">
    <text evidence="2">Belongs to the PEP-utilizing enzyme family.</text>
</comment>
<dbReference type="InterPro" id="IPR002192">
    <property type="entry name" value="PPDK_AMP/ATP-bd"/>
</dbReference>
<dbReference type="GO" id="GO:0046872">
    <property type="term" value="F:metal ion binding"/>
    <property type="evidence" value="ECO:0007669"/>
    <property type="project" value="UniProtKB-KW"/>
</dbReference>
<dbReference type="GO" id="GO:0050242">
    <property type="term" value="F:pyruvate, phosphate dikinase activity"/>
    <property type="evidence" value="ECO:0007669"/>
    <property type="project" value="UniProtKB-EC"/>
</dbReference>
<dbReference type="Pfam" id="PF01326">
    <property type="entry name" value="PPDK_N"/>
    <property type="match status" value="3"/>
</dbReference>
<dbReference type="PIRSF" id="PIRSF000853">
    <property type="entry name" value="PPDK"/>
    <property type="match status" value="1"/>
</dbReference>
<feature type="domain" description="Pyruvate phosphate dikinase AMP/ATP-binding" evidence="11">
    <location>
        <begin position="62"/>
        <end position="291"/>
    </location>
</feature>
<dbReference type="SUPFAM" id="SSF51621">
    <property type="entry name" value="Phosphoenolpyruvate/pyruvate domain"/>
    <property type="match status" value="1"/>
</dbReference>
<dbReference type="SUPFAM" id="SSF56059">
    <property type="entry name" value="Glutathione synthetase ATP-binding domain-like"/>
    <property type="match status" value="1"/>
</dbReference>
<evidence type="ECO:0000256" key="4">
    <source>
        <dbReference type="ARBA" id="ARBA00022679"/>
    </source>
</evidence>
<dbReference type="InterPro" id="IPR000121">
    <property type="entry name" value="PEP_util_C"/>
</dbReference>
<keyword evidence="7" id="KW-0418">Kinase</keyword>
<dbReference type="AlphaFoldDB" id="A0A6J7G687"/>
<keyword evidence="4" id="KW-0808">Transferase</keyword>
<evidence type="ECO:0000259" key="12">
    <source>
        <dbReference type="Pfam" id="PF02896"/>
    </source>
</evidence>
<dbReference type="SUPFAM" id="SSF52009">
    <property type="entry name" value="Phosphohistidine domain"/>
    <property type="match status" value="1"/>
</dbReference>
<dbReference type="Gene3D" id="1.20.80.30">
    <property type="match status" value="1"/>
</dbReference>
<evidence type="ECO:0000256" key="9">
    <source>
        <dbReference type="ARBA" id="ARBA00022842"/>
    </source>
</evidence>
<evidence type="ECO:0000313" key="13">
    <source>
        <dbReference type="EMBL" id="CAB4903601.1"/>
    </source>
</evidence>
<dbReference type="InterPro" id="IPR013815">
    <property type="entry name" value="ATP_grasp_subdomain_1"/>
</dbReference>
<keyword evidence="9" id="KW-0460">Magnesium</keyword>
<evidence type="ECO:0000256" key="5">
    <source>
        <dbReference type="ARBA" id="ARBA00022723"/>
    </source>
</evidence>
<dbReference type="Gene3D" id="3.20.20.60">
    <property type="entry name" value="Phosphoenolpyruvate-binding domains"/>
    <property type="match status" value="1"/>
</dbReference>
<dbReference type="InterPro" id="IPR023151">
    <property type="entry name" value="PEP_util_CS"/>
</dbReference>
<feature type="domain" description="PEP-utilising enzyme mobile" evidence="10">
    <location>
        <begin position="426"/>
        <end position="505"/>
    </location>
</feature>
<reference evidence="13" key="1">
    <citation type="submission" date="2020-05" db="EMBL/GenBank/DDBJ databases">
        <authorList>
            <person name="Chiriac C."/>
            <person name="Salcher M."/>
            <person name="Ghai R."/>
            <person name="Kavagutti S V."/>
        </authorList>
    </citation>
    <scope>NUCLEOTIDE SEQUENCE</scope>
</reference>
<dbReference type="EMBL" id="CAFBMJ010000051">
    <property type="protein sequence ID" value="CAB4903601.1"/>
    <property type="molecule type" value="Genomic_DNA"/>
</dbReference>
<dbReference type="Pfam" id="PF00391">
    <property type="entry name" value="PEP-utilizers"/>
    <property type="match status" value="1"/>
</dbReference>
<feature type="domain" description="PEP-utilising enzyme C-terminal" evidence="12">
    <location>
        <begin position="522"/>
        <end position="892"/>
    </location>
</feature>
<comment type="cofactor">
    <cofactor evidence="1">
        <name>Mg(2+)</name>
        <dbReference type="ChEBI" id="CHEBI:18420"/>
    </cofactor>
</comment>
<proteinExistence type="inferred from homology"/>
<evidence type="ECO:0000259" key="10">
    <source>
        <dbReference type="Pfam" id="PF00391"/>
    </source>
</evidence>
<organism evidence="13">
    <name type="scientific">freshwater metagenome</name>
    <dbReference type="NCBI Taxonomy" id="449393"/>
    <lineage>
        <taxon>unclassified sequences</taxon>
        <taxon>metagenomes</taxon>
        <taxon>ecological metagenomes</taxon>
    </lineage>
</organism>
<protein>
    <recommendedName>
        <fullName evidence="3">pyruvate, phosphate dikinase</fullName>
        <ecNumber evidence="3">2.7.9.1</ecNumber>
    </recommendedName>
</protein>
<dbReference type="NCBIfam" id="TIGR01828">
    <property type="entry name" value="pyru_phos_dikin"/>
    <property type="match status" value="1"/>
</dbReference>
<gene>
    <name evidence="13" type="ORF">UFOPK3573_00784</name>
</gene>
<sequence length="902" mass="97675">MTYIYAFDHKHRKSPMSLKDLLGGKGANLAEMMSVLHLPVPHGFTVTTDACRDYMHGGWPKSLDKEITLQVAALERKMKARLGDPSSPLLVSVRSGAKFSMPGMMDTVLNLGLNDKSVVGLARTTNDERFSYDSYRRFISMYGRIVLGIDGAKFEHPFDDAKKMAGVKSDADLPASALKALCETYKQVVKAETGREFPQDPMKQLRGAIEAVFRSWNGARAIAYRVREKISHDLGTAVNVQAMVFGNRDNNSGTGVGFTRNAATGENKPYGDFLVNAQGEDVVAGIRNTETLDDLKRQFPAIHAELMTIFDRLERHYKDMCDTEFTIDQGKLWMLQTRVGKRTGAAALRMAVDMTKPSGKGKAAWKISKKDALMRVAADHLDQVLHPQFANKSKALTKGLAASPGAAVGAVYFTADDAAAAAGRGEAVILVRSETSPEDVHGMMVAKGILTARGGLVSHAAVVARGWGTPAIVGAESVHIDGKKFTVSDTVVREGDVISLDGTTGEVILGAMTLAAAEPTKEFHTILKWADEVRKGKLSVRANADTDEDATKAREYGAEGIGLCRTEHMFLAPDRLPVVRRMILASTPAEETAALEELRKVQTEDFAALLRAMSGLPVTVRLLDPPLHEFLPRVDELEIKKATVGLSAEETKLMEAAHSWAEVNPMLGTRGVRLGVIKPGLYAMQVRALLAAADIVAGEGYSPIVEVMIPLTVTKEELALARGWVEQEILDHGKQLKTAPKSGAKKAIKGSIKKSKQPKVTIGTMIETPRAALVAGELAEISDFFSFGTNDLTQMTFGFSRDDVESRMMPAYLEAGLLKRNPFETIDQVGVGELVQIAAKRGRKAKRGIKLGVCGEHGGDPESIGLFYRAGLDYVSCSPYRIPIARLAAAQAIIGGSKTETK</sequence>
<keyword evidence="6" id="KW-0547">Nucleotide-binding</keyword>
<dbReference type="Pfam" id="PF02896">
    <property type="entry name" value="PEP-utilizers_C"/>
    <property type="match status" value="1"/>
</dbReference>
<dbReference type="PROSITE" id="PS50889">
    <property type="entry name" value="S4"/>
    <property type="match status" value="1"/>
</dbReference>
<evidence type="ECO:0000256" key="6">
    <source>
        <dbReference type="ARBA" id="ARBA00022741"/>
    </source>
</evidence>
<dbReference type="Gene3D" id="3.30.470.20">
    <property type="entry name" value="ATP-grasp fold, B domain"/>
    <property type="match status" value="1"/>
</dbReference>
<dbReference type="GO" id="GO:0005524">
    <property type="term" value="F:ATP binding"/>
    <property type="evidence" value="ECO:0007669"/>
    <property type="project" value="UniProtKB-KW"/>
</dbReference>
<dbReference type="PANTHER" id="PTHR22931:SF9">
    <property type="entry name" value="PYRUVATE, PHOSPHATE DIKINASE 1, CHLOROPLASTIC"/>
    <property type="match status" value="1"/>
</dbReference>
<dbReference type="PROSITE" id="PS00742">
    <property type="entry name" value="PEP_ENZYMES_2"/>
    <property type="match status" value="1"/>
</dbReference>
<dbReference type="Gene3D" id="3.50.30.10">
    <property type="entry name" value="Phosphohistidine domain"/>
    <property type="match status" value="1"/>
</dbReference>
<dbReference type="InterPro" id="IPR036637">
    <property type="entry name" value="Phosphohistidine_dom_sf"/>
</dbReference>
<dbReference type="InterPro" id="IPR015813">
    <property type="entry name" value="Pyrv/PenolPyrv_kinase-like_dom"/>
</dbReference>
<evidence type="ECO:0000256" key="2">
    <source>
        <dbReference type="ARBA" id="ARBA00007837"/>
    </source>
</evidence>
<dbReference type="EC" id="2.7.9.1" evidence="3"/>
<evidence type="ECO:0000256" key="7">
    <source>
        <dbReference type="ARBA" id="ARBA00022777"/>
    </source>
</evidence>
<dbReference type="InterPro" id="IPR010121">
    <property type="entry name" value="Pyruvate_phosphate_dikinase"/>
</dbReference>
<dbReference type="InterPro" id="IPR008279">
    <property type="entry name" value="PEP-util_enz_mobile_dom"/>
</dbReference>
<name>A0A6J7G687_9ZZZZ</name>
<evidence type="ECO:0000259" key="11">
    <source>
        <dbReference type="Pfam" id="PF01326"/>
    </source>
</evidence>
<feature type="domain" description="Pyruvate phosphate dikinase AMP/ATP-binding" evidence="11">
    <location>
        <begin position="304"/>
        <end position="349"/>
    </location>
</feature>
<dbReference type="PANTHER" id="PTHR22931">
    <property type="entry name" value="PHOSPHOENOLPYRUVATE DIKINASE-RELATED"/>
    <property type="match status" value="1"/>
</dbReference>
<evidence type="ECO:0000256" key="1">
    <source>
        <dbReference type="ARBA" id="ARBA00001946"/>
    </source>
</evidence>
<dbReference type="Gene3D" id="3.30.1490.20">
    <property type="entry name" value="ATP-grasp fold, A domain"/>
    <property type="match status" value="1"/>
</dbReference>
<dbReference type="InterPro" id="IPR040442">
    <property type="entry name" value="Pyrv_kinase-like_dom_sf"/>
</dbReference>
<keyword evidence="8" id="KW-0067">ATP-binding</keyword>
<evidence type="ECO:0000256" key="3">
    <source>
        <dbReference type="ARBA" id="ARBA00011994"/>
    </source>
</evidence>
<evidence type="ECO:0000256" key="8">
    <source>
        <dbReference type="ARBA" id="ARBA00022840"/>
    </source>
</evidence>
<accession>A0A6J7G687</accession>